<dbReference type="EC" id="4.1.2.13" evidence="4"/>
<dbReference type="PATRIC" id="fig|1300347.3.peg.2763"/>
<protein>
    <recommendedName>
        <fullName evidence="8">Probable fructose-bisphosphate aldolase class 1</fullName>
        <ecNumber evidence="4">4.1.2.13</ecNumber>
    </recommendedName>
    <alternativeName>
        <fullName evidence="7">Fructose-bisphosphate aldolase class I</fullName>
    </alternativeName>
</protein>
<dbReference type="STRING" id="1300347.I601_2768"/>
<dbReference type="FunFam" id="3.20.20.70:FF:000140">
    <property type="entry name" value="Fructose-bisphosphate aldolase"/>
    <property type="match status" value="1"/>
</dbReference>
<dbReference type="SUPFAM" id="SSF51569">
    <property type="entry name" value="Aldolase"/>
    <property type="match status" value="1"/>
</dbReference>
<dbReference type="EMBL" id="CP015079">
    <property type="protein sequence ID" value="ANH39184.1"/>
    <property type="molecule type" value="Genomic_DNA"/>
</dbReference>
<evidence type="ECO:0000256" key="2">
    <source>
        <dbReference type="ARBA" id="ARBA00004714"/>
    </source>
</evidence>
<dbReference type="Proteomes" id="UP000077868">
    <property type="component" value="Chromosome"/>
</dbReference>
<evidence type="ECO:0000256" key="4">
    <source>
        <dbReference type="ARBA" id="ARBA00013068"/>
    </source>
</evidence>
<evidence type="ECO:0000256" key="1">
    <source>
        <dbReference type="ARBA" id="ARBA00000441"/>
    </source>
</evidence>
<dbReference type="AlphaFoldDB" id="A0A1A9GLN8"/>
<evidence type="ECO:0000256" key="7">
    <source>
        <dbReference type="ARBA" id="ARBA00029799"/>
    </source>
</evidence>
<keyword evidence="6 9" id="KW-0456">Lyase</keyword>
<dbReference type="Pfam" id="PF00274">
    <property type="entry name" value="Glycolytic"/>
    <property type="match status" value="1"/>
</dbReference>
<comment type="pathway">
    <text evidence="2">Carbohydrate degradation; glycolysis; D-glyceraldehyde 3-phosphate and glycerone phosphate from D-glucose: step 4/4.</text>
</comment>
<name>A0A1A9GLN8_9ACTN</name>
<evidence type="ECO:0000313" key="9">
    <source>
        <dbReference type="EMBL" id="ANH39184.1"/>
    </source>
</evidence>
<dbReference type="GO" id="GO:0004332">
    <property type="term" value="F:fructose-bisphosphate aldolase activity"/>
    <property type="evidence" value="ECO:0007669"/>
    <property type="project" value="UniProtKB-EC"/>
</dbReference>
<accession>A0A1A9GLN8</accession>
<evidence type="ECO:0000313" key="10">
    <source>
        <dbReference type="Proteomes" id="UP000077868"/>
    </source>
</evidence>
<keyword evidence="10" id="KW-1185">Reference proteome</keyword>
<dbReference type="KEGG" id="ndk:I601_2768"/>
<dbReference type="Gene3D" id="3.20.20.70">
    <property type="entry name" value="Aldolase class I"/>
    <property type="match status" value="1"/>
</dbReference>
<dbReference type="UniPathway" id="UPA00109">
    <property type="reaction ID" value="UER00183"/>
</dbReference>
<evidence type="ECO:0000256" key="6">
    <source>
        <dbReference type="ARBA" id="ARBA00023239"/>
    </source>
</evidence>
<dbReference type="PANTHER" id="PTHR11627">
    <property type="entry name" value="FRUCTOSE-BISPHOSPHATE ALDOLASE"/>
    <property type="match status" value="1"/>
</dbReference>
<dbReference type="InterPro" id="IPR013785">
    <property type="entry name" value="Aldolase_TIM"/>
</dbReference>
<dbReference type="NCBIfam" id="NF033379">
    <property type="entry name" value="FrucBisAld_I"/>
    <property type="match status" value="1"/>
</dbReference>
<sequence length="360" mass="37707">MATSTPSTTPASTLSGTAQALVAPGKGILAADESLPTMVKRLARIGVESTEDTRRSYRELLFTTPGLADTVSGVILFDETMRQRSSTGAFLPEILAGAGILPGIKVDAGTVPLAGAPGELVTQGLDGLRERFAEYAALGARFAKWRAVLRVGPLLPSSACVEANAHALARYAALAQDAGLVPIVEPEVLMDGSHGTERCAEVTRQVLRQVYAELARQHVDLASTLLKPSMVLPGTTSPEAEQVSDDEVAARTIAVLRDTVPASVPGVVFLSGGQSPQQATARLDALNRLGVHQPWQLSFSFGRALQAPVLDAWRGEPENVAPAQAVLAERARLTGAARRGCYERTEEPAVPEPLGPGAGG</sequence>
<keyword evidence="5" id="KW-0324">Glycolysis</keyword>
<dbReference type="RefSeq" id="WP_068110722.1">
    <property type="nucleotide sequence ID" value="NZ_CP015079.1"/>
</dbReference>
<evidence type="ECO:0000256" key="3">
    <source>
        <dbReference type="ARBA" id="ARBA00010387"/>
    </source>
</evidence>
<evidence type="ECO:0000256" key="8">
    <source>
        <dbReference type="ARBA" id="ARBA00072515"/>
    </source>
</evidence>
<evidence type="ECO:0000256" key="5">
    <source>
        <dbReference type="ARBA" id="ARBA00023152"/>
    </source>
</evidence>
<gene>
    <name evidence="9" type="primary">fda</name>
    <name evidence="9" type="ORF">I601_2768</name>
</gene>
<comment type="similarity">
    <text evidence="3">Belongs to the class I fructose-bisphosphate aldolase family.</text>
</comment>
<proteinExistence type="inferred from homology"/>
<dbReference type="OrthoDB" id="9813469at2"/>
<reference evidence="9 10" key="1">
    <citation type="submission" date="2016-03" db="EMBL/GenBank/DDBJ databases">
        <title>Complete genome sequence of a soil Actinobacterium, Nocardioides dokdonensis FR1436.</title>
        <authorList>
            <person name="Kwon S.-K."/>
            <person name="Kim K."/>
            <person name="Kim J.F."/>
        </authorList>
    </citation>
    <scope>NUCLEOTIDE SEQUENCE [LARGE SCALE GENOMIC DNA]</scope>
    <source>
        <strain evidence="9 10">FR1436</strain>
    </source>
</reference>
<organism evidence="9 10">
    <name type="scientific">Nocardioides dokdonensis FR1436</name>
    <dbReference type="NCBI Taxonomy" id="1300347"/>
    <lineage>
        <taxon>Bacteria</taxon>
        <taxon>Bacillati</taxon>
        <taxon>Actinomycetota</taxon>
        <taxon>Actinomycetes</taxon>
        <taxon>Propionibacteriales</taxon>
        <taxon>Nocardioidaceae</taxon>
        <taxon>Nocardioides</taxon>
    </lineage>
</organism>
<dbReference type="InterPro" id="IPR000741">
    <property type="entry name" value="FBA_I"/>
</dbReference>
<dbReference type="GO" id="GO:0006096">
    <property type="term" value="P:glycolytic process"/>
    <property type="evidence" value="ECO:0007669"/>
    <property type="project" value="UniProtKB-UniPathway"/>
</dbReference>
<comment type="catalytic activity">
    <reaction evidence="1">
        <text>beta-D-fructose 1,6-bisphosphate = D-glyceraldehyde 3-phosphate + dihydroxyacetone phosphate</text>
        <dbReference type="Rhea" id="RHEA:14729"/>
        <dbReference type="ChEBI" id="CHEBI:32966"/>
        <dbReference type="ChEBI" id="CHEBI:57642"/>
        <dbReference type="ChEBI" id="CHEBI:59776"/>
        <dbReference type="EC" id="4.1.2.13"/>
    </reaction>
</comment>